<dbReference type="RefSeq" id="WP_173766837.1">
    <property type="nucleotide sequence ID" value="NZ_CP048836.1"/>
</dbReference>
<accession>A0A6C1B997</accession>
<keyword evidence="1" id="KW-0732">Signal</keyword>
<sequence length="108" mass="11629">MIVRLFLSLAVIVAALVSPTAGAQTVRQLPADLVVTTMKANGGSVVLLGDKRVSLSPAAQIRGANNLLILPSYLYGAFRVGVKQDHQGLVNRIWILTDAEYRSLTQKK</sequence>
<protein>
    <submittedName>
        <fullName evidence="2">Uncharacterized protein</fullName>
    </submittedName>
</protein>
<dbReference type="KEGG" id="azq:G3580_15005"/>
<evidence type="ECO:0000313" key="2">
    <source>
        <dbReference type="EMBL" id="QID18814.1"/>
    </source>
</evidence>
<keyword evidence="3" id="KW-1185">Reference proteome</keyword>
<feature type="chain" id="PRO_5025569474" evidence="1">
    <location>
        <begin position="24"/>
        <end position="108"/>
    </location>
</feature>
<dbReference type="EMBL" id="CP048836">
    <property type="protein sequence ID" value="QID18814.1"/>
    <property type="molecule type" value="Genomic_DNA"/>
</dbReference>
<evidence type="ECO:0000313" key="3">
    <source>
        <dbReference type="Proteomes" id="UP000501991"/>
    </source>
</evidence>
<organism evidence="2 3">
    <name type="scientific">Nitrogeniibacter mangrovi</name>
    <dbReference type="NCBI Taxonomy" id="2016596"/>
    <lineage>
        <taxon>Bacteria</taxon>
        <taxon>Pseudomonadati</taxon>
        <taxon>Pseudomonadota</taxon>
        <taxon>Betaproteobacteria</taxon>
        <taxon>Rhodocyclales</taxon>
        <taxon>Zoogloeaceae</taxon>
        <taxon>Nitrogeniibacter</taxon>
    </lineage>
</organism>
<gene>
    <name evidence="2" type="ORF">G3580_15005</name>
</gene>
<proteinExistence type="predicted"/>
<dbReference type="Proteomes" id="UP000501991">
    <property type="component" value="Chromosome"/>
</dbReference>
<evidence type="ECO:0000256" key="1">
    <source>
        <dbReference type="SAM" id="SignalP"/>
    </source>
</evidence>
<reference evidence="2 3" key="1">
    <citation type="submission" date="2020-02" db="EMBL/GenBank/DDBJ databases">
        <title>Nitrogenibacter mangrovi gen. nov., sp. nov. isolated from mangrove sediment, a denitrifying betaproteobacterium.</title>
        <authorList>
            <person name="Liao H."/>
            <person name="Tian Y."/>
        </authorList>
    </citation>
    <scope>NUCLEOTIDE SEQUENCE [LARGE SCALE GENOMIC DNA]</scope>
    <source>
        <strain evidence="2 3">M9-3-2</strain>
    </source>
</reference>
<feature type="signal peptide" evidence="1">
    <location>
        <begin position="1"/>
        <end position="23"/>
    </location>
</feature>
<name>A0A6C1B997_9RHOO</name>
<dbReference type="AlphaFoldDB" id="A0A6C1B997"/>